<sequence length="255" mass="30513">MNCHRINSIKQKSKLCSVKKTMVLPSKRRRKRKPTTTNRLPSLYSEILLKSESDYKSELKRRFDRIDYENQNDVRRRLNNDHVFQHDLLMKRQQWLTADKSYRETCRNMWYRKDLKTIEDRFDATNLSSKFDQQLNLNNSSSKISFLPKINNHFEQYPDENLAVTEEDNEKMTFAMNNELIKRNFLEKQPVMLEIHFAPHSSKSLRNRQNIEMRKQSAQRKQTDIQRGALMDPRFRKLLNTLEGVKLPAICTVES</sequence>
<name>A0A814XV27_9BILA</name>
<evidence type="ECO:0000313" key="2">
    <source>
        <dbReference type="EMBL" id="CAF3984209.1"/>
    </source>
</evidence>
<proteinExistence type="predicted"/>
<dbReference type="AlphaFoldDB" id="A0A814XV27"/>
<evidence type="ECO:0000313" key="1">
    <source>
        <dbReference type="EMBL" id="CAF1220740.1"/>
    </source>
</evidence>
<gene>
    <name evidence="1" type="ORF">GPM918_LOCUS24672</name>
    <name evidence="2" type="ORF">SRO942_LOCUS24680</name>
</gene>
<keyword evidence="3" id="KW-1185">Reference proteome</keyword>
<dbReference type="EMBL" id="CAJOBC010009294">
    <property type="protein sequence ID" value="CAF3984209.1"/>
    <property type="molecule type" value="Genomic_DNA"/>
</dbReference>
<organism evidence="1 3">
    <name type="scientific">Didymodactylos carnosus</name>
    <dbReference type="NCBI Taxonomy" id="1234261"/>
    <lineage>
        <taxon>Eukaryota</taxon>
        <taxon>Metazoa</taxon>
        <taxon>Spiralia</taxon>
        <taxon>Gnathifera</taxon>
        <taxon>Rotifera</taxon>
        <taxon>Eurotatoria</taxon>
        <taxon>Bdelloidea</taxon>
        <taxon>Philodinida</taxon>
        <taxon>Philodinidae</taxon>
        <taxon>Didymodactylos</taxon>
    </lineage>
</organism>
<accession>A0A814XV27</accession>
<reference evidence="1" key="1">
    <citation type="submission" date="2021-02" db="EMBL/GenBank/DDBJ databases">
        <authorList>
            <person name="Nowell W R."/>
        </authorList>
    </citation>
    <scope>NUCLEOTIDE SEQUENCE</scope>
</reference>
<dbReference type="EMBL" id="CAJNOQ010009288">
    <property type="protein sequence ID" value="CAF1220740.1"/>
    <property type="molecule type" value="Genomic_DNA"/>
</dbReference>
<dbReference type="Proteomes" id="UP000681722">
    <property type="component" value="Unassembled WGS sequence"/>
</dbReference>
<evidence type="ECO:0000313" key="3">
    <source>
        <dbReference type="Proteomes" id="UP000663829"/>
    </source>
</evidence>
<dbReference type="OrthoDB" id="9988971at2759"/>
<dbReference type="Proteomes" id="UP000663829">
    <property type="component" value="Unassembled WGS sequence"/>
</dbReference>
<comment type="caution">
    <text evidence="1">The sequence shown here is derived from an EMBL/GenBank/DDBJ whole genome shotgun (WGS) entry which is preliminary data.</text>
</comment>
<protein>
    <submittedName>
        <fullName evidence="1">Uncharacterized protein</fullName>
    </submittedName>
</protein>